<dbReference type="OrthoDB" id="9809324at2"/>
<accession>A0A495J1R0</accession>
<comment type="caution">
    <text evidence="2">The sequence shown here is derived from an EMBL/GenBank/DDBJ whole genome shotgun (WGS) entry which is preliminary data.</text>
</comment>
<dbReference type="InterPro" id="IPR003959">
    <property type="entry name" value="ATPase_AAA_core"/>
</dbReference>
<dbReference type="Proteomes" id="UP000268007">
    <property type="component" value="Unassembled WGS sequence"/>
</dbReference>
<dbReference type="InterPro" id="IPR027417">
    <property type="entry name" value="P-loop_NTPase"/>
</dbReference>
<name>A0A495J1R0_9SPHI</name>
<dbReference type="Gene3D" id="3.40.50.300">
    <property type="entry name" value="P-loop containing nucleotide triphosphate hydrolases"/>
    <property type="match status" value="1"/>
</dbReference>
<evidence type="ECO:0000313" key="2">
    <source>
        <dbReference type="EMBL" id="RKR82916.1"/>
    </source>
</evidence>
<dbReference type="EMBL" id="RBKU01000001">
    <property type="protein sequence ID" value="RKR82916.1"/>
    <property type="molecule type" value="Genomic_DNA"/>
</dbReference>
<organism evidence="2 3">
    <name type="scientific">Mucilaginibacter gracilis</name>
    <dbReference type="NCBI Taxonomy" id="423350"/>
    <lineage>
        <taxon>Bacteria</taxon>
        <taxon>Pseudomonadati</taxon>
        <taxon>Bacteroidota</taxon>
        <taxon>Sphingobacteriia</taxon>
        <taxon>Sphingobacteriales</taxon>
        <taxon>Sphingobacteriaceae</taxon>
        <taxon>Mucilaginibacter</taxon>
    </lineage>
</organism>
<sequence length="424" mass="48599">MLVYFKVGNYKSIKDPILINFSAAAIGEHQDTNIYAKNKEELLKTVLLYGSNASGKSKIMDAFVFFRWSIINSATDKQSKQPIDTEPFLLNTRTRKQPSYFEAEFLINKTKYRYGFEADAKSIQKEWLLEVKATTSNPLFLRIDQKFEINEAKFPDGIGLDKRTRKNALFLSVAAQWNTRLGEQIVSWFDSIYTVHGMMDDDYKNLTTSMLKESNYAKLINELIQKADLGINGIDALDISELKEEILDKIPPELREEFKERMERDMKPVFATHNVYDDHGKIVEQQPFSMAGVESEGTRKFYNLSGVLTDAVLNGRLVVIDELDARLHTLLTRAIIQLFNSNKIKTEAQLFAVSHDTALLDKDLLRRDQIYFVEKDQFGATKVQTLVGYKARKEAPYDKNYLEGKYGAIPFIENLETVLADGEE</sequence>
<evidence type="ECO:0000259" key="1">
    <source>
        <dbReference type="Pfam" id="PF13304"/>
    </source>
</evidence>
<dbReference type="GO" id="GO:0016887">
    <property type="term" value="F:ATP hydrolysis activity"/>
    <property type="evidence" value="ECO:0007669"/>
    <property type="project" value="InterPro"/>
</dbReference>
<keyword evidence="3" id="KW-1185">Reference proteome</keyword>
<proteinExistence type="predicted"/>
<dbReference type="GO" id="GO:0005524">
    <property type="term" value="F:ATP binding"/>
    <property type="evidence" value="ECO:0007669"/>
    <property type="project" value="InterPro"/>
</dbReference>
<protein>
    <recommendedName>
        <fullName evidence="1">ATPase AAA-type core domain-containing protein</fullName>
    </recommendedName>
</protein>
<gene>
    <name evidence="2" type="ORF">BDD43_3109</name>
</gene>
<dbReference type="PANTHER" id="PTHR40396">
    <property type="entry name" value="ATPASE-LIKE PROTEIN"/>
    <property type="match status" value="1"/>
</dbReference>
<dbReference type="SUPFAM" id="SSF52540">
    <property type="entry name" value="P-loop containing nucleoside triphosphate hydrolases"/>
    <property type="match status" value="1"/>
</dbReference>
<feature type="domain" description="ATPase AAA-type core" evidence="1">
    <location>
        <begin position="47"/>
        <end position="361"/>
    </location>
</feature>
<dbReference type="AlphaFoldDB" id="A0A495J1R0"/>
<dbReference type="Pfam" id="PF13304">
    <property type="entry name" value="AAA_21"/>
    <property type="match status" value="1"/>
</dbReference>
<dbReference type="PANTHER" id="PTHR40396:SF1">
    <property type="entry name" value="ATPASE AAA-TYPE CORE DOMAIN-CONTAINING PROTEIN"/>
    <property type="match status" value="1"/>
</dbReference>
<evidence type="ECO:0000313" key="3">
    <source>
        <dbReference type="Proteomes" id="UP000268007"/>
    </source>
</evidence>
<dbReference type="RefSeq" id="WP_121198465.1">
    <property type="nucleotide sequence ID" value="NZ_RBKU01000001.1"/>
</dbReference>
<reference evidence="2 3" key="1">
    <citation type="submission" date="2018-10" db="EMBL/GenBank/DDBJ databases">
        <title>Genomic Encyclopedia of Archaeal and Bacterial Type Strains, Phase II (KMG-II): from individual species to whole genera.</title>
        <authorList>
            <person name="Goeker M."/>
        </authorList>
    </citation>
    <scope>NUCLEOTIDE SEQUENCE [LARGE SCALE GENOMIC DNA]</scope>
    <source>
        <strain evidence="2 3">DSM 18602</strain>
    </source>
</reference>